<reference evidence="6" key="1">
    <citation type="journal article" date="2016" name="Nature">
        <title>The genome of the seagrass Zostera marina reveals angiosperm adaptation to the sea.</title>
        <authorList>
            <person name="Olsen J.L."/>
            <person name="Rouze P."/>
            <person name="Verhelst B."/>
            <person name="Lin Y.-C."/>
            <person name="Bayer T."/>
            <person name="Collen J."/>
            <person name="Dattolo E."/>
            <person name="De Paoli E."/>
            <person name="Dittami S."/>
            <person name="Maumus F."/>
            <person name="Michel G."/>
            <person name="Kersting A."/>
            <person name="Lauritano C."/>
            <person name="Lohaus R."/>
            <person name="Toepel M."/>
            <person name="Tonon T."/>
            <person name="Vanneste K."/>
            <person name="Amirebrahimi M."/>
            <person name="Brakel J."/>
            <person name="Bostroem C."/>
            <person name="Chovatia M."/>
            <person name="Grimwood J."/>
            <person name="Jenkins J.W."/>
            <person name="Jueterbock A."/>
            <person name="Mraz A."/>
            <person name="Stam W.T."/>
            <person name="Tice H."/>
            <person name="Bornberg-Bauer E."/>
            <person name="Green P.J."/>
            <person name="Pearson G.A."/>
            <person name="Procaccini G."/>
            <person name="Duarte C.M."/>
            <person name="Schmutz J."/>
            <person name="Reusch T.B.H."/>
            <person name="Van de Peer Y."/>
        </authorList>
    </citation>
    <scope>NUCLEOTIDE SEQUENCE [LARGE SCALE GENOMIC DNA]</scope>
    <source>
        <strain evidence="6">cv. Finnish</strain>
    </source>
</reference>
<evidence type="ECO:0000256" key="2">
    <source>
        <dbReference type="ARBA" id="ARBA00022737"/>
    </source>
</evidence>
<accession>A0A0K9PFH7</accession>
<comment type="caution">
    <text evidence="5">The sequence shown here is derived from an EMBL/GenBank/DDBJ whole genome shotgun (WGS) entry which is preliminary data.</text>
</comment>
<name>A0A0K9PFH7_ZOSMR</name>
<evidence type="ECO:0000256" key="1">
    <source>
        <dbReference type="ARBA" id="ARBA00007626"/>
    </source>
</evidence>
<feature type="repeat" description="PPR" evidence="3">
    <location>
        <begin position="452"/>
        <end position="486"/>
    </location>
</feature>
<dbReference type="AlphaFoldDB" id="A0A0K9PFH7"/>
<dbReference type="OMA" id="EFQNYHL"/>
<feature type="repeat" description="PPR" evidence="3">
    <location>
        <begin position="310"/>
        <end position="344"/>
    </location>
</feature>
<feature type="region of interest" description="Disordered" evidence="4">
    <location>
        <begin position="34"/>
        <end position="57"/>
    </location>
</feature>
<proteinExistence type="inferred from homology"/>
<gene>
    <name evidence="5" type="ORF">ZOSMA_27G00540</name>
</gene>
<organism evidence="5 6">
    <name type="scientific">Zostera marina</name>
    <name type="common">Eelgrass</name>
    <dbReference type="NCBI Taxonomy" id="29655"/>
    <lineage>
        <taxon>Eukaryota</taxon>
        <taxon>Viridiplantae</taxon>
        <taxon>Streptophyta</taxon>
        <taxon>Embryophyta</taxon>
        <taxon>Tracheophyta</taxon>
        <taxon>Spermatophyta</taxon>
        <taxon>Magnoliopsida</taxon>
        <taxon>Liliopsida</taxon>
        <taxon>Zosteraceae</taxon>
        <taxon>Zostera</taxon>
    </lineage>
</organism>
<keyword evidence="6" id="KW-1185">Reference proteome</keyword>
<feature type="repeat" description="PPR" evidence="3">
    <location>
        <begin position="417"/>
        <end position="451"/>
    </location>
</feature>
<evidence type="ECO:0000313" key="5">
    <source>
        <dbReference type="EMBL" id="KMZ67007.1"/>
    </source>
</evidence>
<evidence type="ECO:0000256" key="3">
    <source>
        <dbReference type="PROSITE-ProRule" id="PRU00708"/>
    </source>
</evidence>
<sequence>MLHLHRRLILSFRPTQFSSFAIHSLTSNSQTLEQYDDASPQPHLQIIPSKPTPPTIQPSDTADTLARILIQHHNPYHAMEASLQISGIGLNHSLVLQTLLRLRNATKVALAFFVWARDHAGHQHDADAYVLLVDIIGRVRQFDVAWQLIVEMDQNGTPPTPRVFEVMVRRLIAAGLTRQAVRAFDDMEGFIGREPNKEEFNTLLDTLCKYGHVKVAAELFNKSKFEHEPDEKTYTIMIYGWCKINRLDKAKRFLDEISERGLEPNVVTYNVLLNGICRRASLHPDTRFDRTIQAADNLLKEMRSRGIEPDVTSYSVILHVYSRAHKPELTMCTFRSMKENGIYPTIATYTSVVKCLASCGRLEDAEEVLDEMARDGVHPSPATYNCFFKEYRGRKDANSAVKLYRKMREPGSLTKPNLHTFNILIGMLSNLKKMELLWELWNDMIESGVGPDLDSYTLLVHGLCANQKWKQACTYFMEMIEKGILPQKITFETLYRGLIQSDKVRTWRRLKNRVDEESLKFGTEFQKYAFKPYKR</sequence>
<dbReference type="Gene3D" id="1.25.40.10">
    <property type="entry name" value="Tetratricopeptide repeat domain"/>
    <property type="match status" value="4"/>
</dbReference>
<dbReference type="Pfam" id="PF01535">
    <property type="entry name" value="PPR"/>
    <property type="match status" value="1"/>
</dbReference>
<dbReference type="Pfam" id="PF13041">
    <property type="entry name" value="PPR_2"/>
    <property type="match status" value="2"/>
</dbReference>
<dbReference type="EMBL" id="LFYR01000932">
    <property type="protein sequence ID" value="KMZ67007.1"/>
    <property type="molecule type" value="Genomic_DNA"/>
</dbReference>
<protein>
    <submittedName>
        <fullName evidence="5">Putative Pentatricopeptide repeat-containing protein</fullName>
    </submittedName>
</protein>
<dbReference type="PANTHER" id="PTHR47447">
    <property type="entry name" value="OS03G0856100 PROTEIN"/>
    <property type="match status" value="1"/>
</dbReference>
<keyword evidence="2" id="KW-0677">Repeat</keyword>
<dbReference type="Pfam" id="PF13812">
    <property type="entry name" value="PPR_3"/>
    <property type="match status" value="1"/>
</dbReference>
<feature type="repeat" description="PPR" evidence="3">
    <location>
        <begin position="125"/>
        <end position="159"/>
    </location>
</feature>
<dbReference type="NCBIfam" id="TIGR00756">
    <property type="entry name" value="PPR"/>
    <property type="match status" value="5"/>
</dbReference>
<dbReference type="PROSITE" id="PS51375">
    <property type="entry name" value="PPR"/>
    <property type="match status" value="6"/>
</dbReference>
<dbReference type="InterPro" id="IPR011990">
    <property type="entry name" value="TPR-like_helical_dom_sf"/>
</dbReference>
<feature type="repeat" description="PPR" evidence="3">
    <location>
        <begin position="230"/>
        <end position="264"/>
    </location>
</feature>
<dbReference type="OrthoDB" id="185373at2759"/>
<dbReference type="InterPro" id="IPR002885">
    <property type="entry name" value="PPR_rpt"/>
</dbReference>
<dbReference type="Proteomes" id="UP000036987">
    <property type="component" value="Unassembled WGS sequence"/>
</dbReference>
<evidence type="ECO:0000256" key="4">
    <source>
        <dbReference type="SAM" id="MobiDB-lite"/>
    </source>
</evidence>
<dbReference type="PANTHER" id="PTHR47447:SF23">
    <property type="entry name" value="PENTACOTRIPEPTIDE-REPEAT REGION OF PRORP DOMAIN-CONTAINING PROTEIN"/>
    <property type="match status" value="1"/>
</dbReference>
<comment type="similarity">
    <text evidence="1">Belongs to the PPR family. P subfamily.</text>
</comment>
<feature type="repeat" description="PPR" evidence="3">
    <location>
        <begin position="345"/>
        <end position="379"/>
    </location>
</feature>
<evidence type="ECO:0000313" key="6">
    <source>
        <dbReference type="Proteomes" id="UP000036987"/>
    </source>
</evidence>